<proteinExistence type="predicted"/>
<protein>
    <submittedName>
        <fullName evidence="1">Uncharacterized protein</fullName>
    </submittedName>
</protein>
<reference evidence="1 2" key="1">
    <citation type="journal article" date="2016" name="Nat. Commun.">
        <title>Thousands of microbial genomes shed light on interconnected biogeochemical processes in an aquifer system.</title>
        <authorList>
            <person name="Anantharaman K."/>
            <person name="Brown C.T."/>
            <person name="Hug L.A."/>
            <person name="Sharon I."/>
            <person name="Castelle C.J."/>
            <person name="Probst A.J."/>
            <person name="Thomas B.C."/>
            <person name="Singh A."/>
            <person name="Wilkins M.J."/>
            <person name="Karaoz U."/>
            <person name="Brodie E.L."/>
            <person name="Williams K.H."/>
            <person name="Hubbard S.S."/>
            <person name="Banfield J.F."/>
        </authorList>
    </citation>
    <scope>NUCLEOTIDE SEQUENCE [LARGE SCALE GENOMIC DNA]</scope>
</reference>
<dbReference type="AlphaFoldDB" id="A0A1G2SMS7"/>
<comment type="caution">
    <text evidence="1">The sequence shown here is derived from an EMBL/GenBank/DDBJ whole genome shotgun (WGS) entry which is preliminary data.</text>
</comment>
<dbReference type="EMBL" id="MHUZ01000004">
    <property type="protein sequence ID" value="OHA86317.1"/>
    <property type="molecule type" value="Genomic_DNA"/>
</dbReference>
<name>A0A1G2SMS7_9BACT</name>
<evidence type="ECO:0000313" key="2">
    <source>
        <dbReference type="Proteomes" id="UP000178168"/>
    </source>
</evidence>
<organism evidence="1 2">
    <name type="scientific">Candidatus Yonathbacteria bacterium RIFOXYD1_FULL_52_36</name>
    <dbReference type="NCBI Taxonomy" id="1802730"/>
    <lineage>
        <taxon>Bacteria</taxon>
        <taxon>Candidatus Yonathiibacteriota</taxon>
    </lineage>
</organism>
<gene>
    <name evidence="1" type="ORF">A2591_01925</name>
</gene>
<sequence>METPMSLALAQAGLITEEQAARVEVLPHELKPFARQIQEIQQLAEIFISSGVEFSLIDLGAAVAFEAMRQRGENAEAYAMMLAHMREKARTLNVTRN</sequence>
<accession>A0A1G2SMS7</accession>
<evidence type="ECO:0000313" key="1">
    <source>
        <dbReference type="EMBL" id="OHA86317.1"/>
    </source>
</evidence>
<dbReference type="Proteomes" id="UP000178168">
    <property type="component" value="Unassembled WGS sequence"/>
</dbReference>